<evidence type="ECO:0000256" key="2">
    <source>
        <dbReference type="ARBA" id="ARBA00018329"/>
    </source>
</evidence>
<protein>
    <recommendedName>
        <fullName evidence="2">Integration host factor subunit alpha</fullName>
    </recommendedName>
</protein>
<evidence type="ECO:0000256" key="3">
    <source>
        <dbReference type="ARBA" id="ARBA00022845"/>
    </source>
</evidence>
<evidence type="ECO:0000256" key="5">
    <source>
        <dbReference type="ARBA" id="ARBA00023125"/>
    </source>
</evidence>
<comment type="similarity">
    <text evidence="1 8">Belongs to the bacterial histone-like protein family.</text>
</comment>
<dbReference type="Gene3D" id="4.10.520.10">
    <property type="entry name" value="IHF-like DNA-binding proteins"/>
    <property type="match status" value="1"/>
</dbReference>
<dbReference type="InterPro" id="IPR020816">
    <property type="entry name" value="Histone-like_DNA-bd_CS"/>
</dbReference>
<dbReference type="PANTHER" id="PTHR33175">
    <property type="entry name" value="DNA-BINDING PROTEIN HU"/>
    <property type="match status" value="1"/>
</dbReference>
<dbReference type="RefSeq" id="WP_214173473.1">
    <property type="nucleotide sequence ID" value="NZ_JAHCVK010000001.1"/>
</dbReference>
<dbReference type="Pfam" id="PF00216">
    <property type="entry name" value="Bac_DNA_binding"/>
    <property type="match status" value="1"/>
</dbReference>
<keyword evidence="10" id="KW-1185">Reference proteome</keyword>
<reference evidence="9 10" key="1">
    <citation type="submission" date="2021-05" db="EMBL/GenBank/DDBJ databases">
        <title>The draft genome of Geobacter luticola JCM 17780.</title>
        <authorList>
            <person name="Xu Z."/>
            <person name="Masuda Y."/>
            <person name="Itoh H."/>
            <person name="Senoo K."/>
        </authorList>
    </citation>
    <scope>NUCLEOTIDE SEQUENCE [LARGE SCALE GENOMIC DNA]</scope>
    <source>
        <strain evidence="9 10">JCM 17780</strain>
    </source>
</reference>
<evidence type="ECO:0000256" key="4">
    <source>
        <dbReference type="ARBA" id="ARBA00023015"/>
    </source>
</evidence>
<dbReference type="InterPro" id="IPR000119">
    <property type="entry name" value="Hist_DNA-bd"/>
</dbReference>
<evidence type="ECO:0000256" key="1">
    <source>
        <dbReference type="ARBA" id="ARBA00010529"/>
    </source>
</evidence>
<comment type="caution">
    <text evidence="9">The sequence shown here is derived from an EMBL/GenBank/DDBJ whole genome shotgun (WGS) entry which is preliminary data.</text>
</comment>
<evidence type="ECO:0000313" key="10">
    <source>
        <dbReference type="Proteomes" id="UP000756860"/>
    </source>
</evidence>
<dbReference type="SMART" id="SM00411">
    <property type="entry name" value="BHL"/>
    <property type="match status" value="1"/>
</dbReference>
<evidence type="ECO:0000313" key="9">
    <source>
        <dbReference type="EMBL" id="MBT0651455.1"/>
    </source>
</evidence>
<dbReference type="SUPFAM" id="SSF47729">
    <property type="entry name" value="IHF-like DNA-binding proteins"/>
    <property type="match status" value="1"/>
</dbReference>
<name>A0ABS5S8H9_9BACT</name>
<dbReference type="PANTHER" id="PTHR33175:SF2">
    <property type="entry name" value="INTEGRATION HOST FACTOR SUBUNIT ALPHA"/>
    <property type="match status" value="1"/>
</dbReference>
<organism evidence="9 10">
    <name type="scientific">Geomobilimonas luticola</name>
    <dbReference type="NCBI Taxonomy" id="1114878"/>
    <lineage>
        <taxon>Bacteria</taxon>
        <taxon>Pseudomonadati</taxon>
        <taxon>Thermodesulfobacteriota</taxon>
        <taxon>Desulfuromonadia</taxon>
        <taxon>Geobacterales</taxon>
        <taxon>Geobacteraceae</taxon>
        <taxon>Geomobilimonas</taxon>
    </lineage>
</organism>
<dbReference type="Proteomes" id="UP000756860">
    <property type="component" value="Unassembled WGS sequence"/>
</dbReference>
<keyword evidence="3" id="KW-0810">Translation regulation</keyword>
<keyword evidence="5" id="KW-0238">DNA-binding</keyword>
<keyword evidence="6" id="KW-0804">Transcription</keyword>
<proteinExistence type="inferred from homology"/>
<keyword evidence="7" id="KW-0233">DNA recombination</keyword>
<dbReference type="PROSITE" id="PS00045">
    <property type="entry name" value="HISTONE_LIKE"/>
    <property type="match status" value="1"/>
</dbReference>
<dbReference type="CDD" id="cd13835">
    <property type="entry name" value="IHF_A"/>
    <property type="match status" value="1"/>
</dbReference>
<dbReference type="EMBL" id="JAHCVK010000001">
    <property type="protein sequence ID" value="MBT0651455.1"/>
    <property type="molecule type" value="Genomic_DNA"/>
</dbReference>
<dbReference type="InterPro" id="IPR010992">
    <property type="entry name" value="IHF-like_DNA-bd_dom_sf"/>
</dbReference>
<evidence type="ECO:0000256" key="7">
    <source>
        <dbReference type="ARBA" id="ARBA00023172"/>
    </source>
</evidence>
<dbReference type="InterPro" id="IPR005684">
    <property type="entry name" value="IHF_alpha"/>
</dbReference>
<evidence type="ECO:0000256" key="6">
    <source>
        <dbReference type="ARBA" id="ARBA00023163"/>
    </source>
</evidence>
<sequence length="93" mass="10479">MTKACIAEKIHVTTGFSLKESADMLETTFSIIKSTLEAGENIRITGFGNFEVKQKHDRRGRNPHTGETIRISARKVLTFKPSTILRHAINRQP</sequence>
<gene>
    <name evidence="9" type="ORF">KI810_00165</name>
</gene>
<dbReference type="PRINTS" id="PR01727">
    <property type="entry name" value="DNABINDINGHU"/>
</dbReference>
<evidence type="ECO:0000256" key="8">
    <source>
        <dbReference type="RuleBase" id="RU003939"/>
    </source>
</evidence>
<keyword evidence="4" id="KW-0805">Transcription regulation</keyword>
<accession>A0ABS5S8H9</accession>